<organism evidence="1 2">
    <name type="scientific">Rangifer tarandus platyrhynchus</name>
    <name type="common">Svalbard reindeer</name>
    <dbReference type="NCBI Taxonomy" id="3082113"/>
    <lineage>
        <taxon>Eukaryota</taxon>
        <taxon>Metazoa</taxon>
        <taxon>Chordata</taxon>
        <taxon>Craniata</taxon>
        <taxon>Vertebrata</taxon>
        <taxon>Euteleostomi</taxon>
        <taxon>Mammalia</taxon>
        <taxon>Eutheria</taxon>
        <taxon>Laurasiatheria</taxon>
        <taxon>Artiodactyla</taxon>
        <taxon>Ruminantia</taxon>
        <taxon>Pecora</taxon>
        <taxon>Cervidae</taxon>
        <taxon>Odocoileinae</taxon>
        <taxon>Rangifer</taxon>
    </lineage>
</organism>
<accession>A0ACB0ETK1</accession>
<reference evidence="1" key="1">
    <citation type="submission" date="2023-05" db="EMBL/GenBank/DDBJ databases">
        <authorList>
            <consortium name="ELIXIR-Norway"/>
        </authorList>
    </citation>
    <scope>NUCLEOTIDE SEQUENCE</scope>
</reference>
<sequence length="248" mass="25036">MPEPHTCRRPRCPPNSLRAQSRPGFPEGSPDEAADVCNPTTQKVEPDLVCLLTPTEGPHQGRPRCYPPPGSQGPAVNRGQCPISADGHSDTASVETAPADAAPVDTPSVDTAPVDTASVEAAPVDAAPVGTPSVDAAPVDTAPVDAAPMDTASVEAAPADAAPVDTPSVDAAPMDSASMDTPQGHSLRGGSPRGRSPRGHTLCGRSPRACPQTGTMGTTGASSLRINTKSCSCLTLRRVGAFPPGSTA</sequence>
<evidence type="ECO:0000313" key="1">
    <source>
        <dbReference type="EMBL" id="CAI9703976.1"/>
    </source>
</evidence>
<evidence type="ECO:0000313" key="2">
    <source>
        <dbReference type="Proteomes" id="UP001162501"/>
    </source>
</evidence>
<protein>
    <submittedName>
        <fullName evidence="1">Uncharacterized protein</fullName>
    </submittedName>
</protein>
<dbReference type="EMBL" id="OX596111">
    <property type="protein sequence ID" value="CAI9703976.1"/>
    <property type="molecule type" value="Genomic_DNA"/>
</dbReference>
<name>A0ACB0ETK1_RANTA</name>
<dbReference type="Proteomes" id="UP001162501">
    <property type="component" value="Chromosome 27"/>
</dbReference>
<proteinExistence type="predicted"/>
<gene>
    <name evidence="1" type="ORF">MRATA1EN3_LOCUS15189</name>
</gene>